<dbReference type="Gene3D" id="3.40.50.1970">
    <property type="match status" value="1"/>
</dbReference>
<evidence type="ECO:0000256" key="12">
    <source>
        <dbReference type="PIRSR" id="PIRSR000112-3"/>
    </source>
</evidence>
<dbReference type="RefSeq" id="WP_077720987.1">
    <property type="nucleotide sequence ID" value="NZ_CP019699.1"/>
</dbReference>
<dbReference type="PIRSF" id="PIRSF000112">
    <property type="entry name" value="Glycerol_dehydrogenase"/>
    <property type="match status" value="1"/>
</dbReference>
<keyword evidence="2" id="KW-0444">Lipid biosynthesis</keyword>
<dbReference type="KEGG" id="ntr:B0W44_16575"/>
<feature type="binding site" evidence="11">
    <location>
        <position position="123"/>
    </location>
    <ligand>
        <name>glycerol</name>
        <dbReference type="ChEBI" id="CHEBI:17754"/>
    </ligand>
</feature>
<evidence type="ECO:0000256" key="2">
    <source>
        <dbReference type="ARBA" id="ARBA00022516"/>
    </source>
</evidence>
<evidence type="ECO:0000256" key="10">
    <source>
        <dbReference type="PIRSR" id="PIRSR000112-1"/>
    </source>
</evidence>
<keyword evidence="1" id="KW-0963">Cytoplasm</keyword>
<evidence type="ECO:0000313" key="14">
    <source>
        <dbReference type="Proteomes" id="UP000188603"/>
    </source>
</evidence>
<dbReference type="AlphaFoldDB" id="A0A1U9KAW0"/>
<dbReference type="Gene3D" id="1.20.1090.10">
    <property type="entry name" value="Dehydroquinate synthase-like - alpha domain"/>
    <property type="match status" value="1"/>
</dbReference>
<evidence type="ECO:0000256" key="9">
    <source>
        <dbReference type="ARBA" id="ARBA00023264"/>
    </source>
</evidence>
<dbReference type="GO" id="GO:0016614">
    <property type="term" value="F:oxidoreductase activity, acting on CH-OH group of donors"/>
    <property type="evidence" value="ECO:0007669"/>
    <property type="project" value="InterPro"/>
</dbReference>
<name>A0A1U9KAW0_9BACL</name>
<dbReference type="SUPFAM" id="SSF56796">
    <property type="entry name" value="Dehydroquinate synthase-like"/>
    <property type="match status" value="1"/>
</dbReference>
<gene>
    <name evidence="13" type="ORF">B0W44_16575</name>
</gene>
<keyword evidence="9" id="KW-1208">Phospholipid metabolism</keyword>
<evidence type="ECO:0000256" key="5">
    <source>
        <dbReference type="ARBA" id="ARBA00023002"/>
    </source>
</evidence>
<proteinExistence type="predicted"/>
<evidence type="ECO:0000256" key="7">
    <source>
        <dbReference type="ARBA" id="ARBA00023098"/>
    </source>
</evidence>
<evidence type="ECO:0000256" key="4">
    <source>
        <dbReference type="ARBA" id="ARBA00022857"/>
    </source>
</evidence>
<keyword evidence="3 10" id="KW-0479">Metal-binding</keyword>
<keyword evidence="5" id="KW-0560">Oxidoreductase</keyword>
<dbReference type="GO" id="GO:0046872">
    <property type="term" value="F:metal ion binding"/>
    <property type="evidence" value="ECO:0007669"/>
    <property type="project" value="UniProtKB-KW"/>
</dbReference>
<evidence type="ECO:0000313" key="13">
    <source>
        <dbReference type="EMBL" id="AQS57123.1"/>
    </source>
</evidence>
<dbReference type="GO" id="GO:0008654">
    <property type="term" value="P:phospholipid biosynthetic process"/>
    <property type="evidence" value="ECO:0007669"/>
    <property type="project" value="UniProtKB-KW"/>
</dbReference>
<dbReference type="Proteomes" id="UP000188603">
    <property type="component" value="Chromosome"/>
</dbReference>
<feature type="binding site" evidence="10">
    <location>
        <position position="249"/>
    </location>
    <ligand>
        <name>glycerol</name>
        <dbReference type="ChEBI" id="CHEBI:17754"/>
    </ligand>
</feature>
<sequence length="359" mass="39277">MSQTADIPEQLIIERNALKKWKRTDVYNWVTEQTVVIISGAGKTCRVADRLAHDIQPDTGRVHVLKCRDNTLDTINALERQVLESSANIVIGVGGGKALDVAKVVGTRSNVPVVLVPTSVSNDAICSPVAVIRMNKKASLGVKMPQAVIIDLEVIASSPERLTIAGIGDLLSNKTAIFDWDLACRAQQDTMNTFARLMANHAVEAFMNTVGNRSFDKTTLVKVLAESLVMSGIAMSVAGSSRPCSGSEHLISHALDYYCGGKALHGEQVALGILVAEYLQDEHRSSGNVRQYYEQLGLPTHFGDLGYTREEMALAIRMAPAMRDRYTVLNEFSFNDRQIDQLLDDVFPSRTGKRVISFA</sequence>
<evidence type="ECO:0000256" key="8">
    <source>
        <dbReference type="ARBA" id="ARBA00023209"/>
    </source>
</evidence>
<protein>
    <submittedName>
        <fullName evidence="13">Glycerol-1-phosphate dehydrogenase</fullName>
    </submittedName>
</protein>
<evidence type="ECO:0000256" key="1">
    <source>
        <dbReference type="ARBA" id="ARBA00022490"/>
    </source>
</evidence>
<keyword evidence="7" id="KW-0443">Lipid metabolism</keyword>
<dbReference type="InterPro" id="IPR032837">
    <property type="entry name" value="G1PDH"/>
</dbReference>
<feature type="binding site" evidence="10">
    <location>
        <position position="169"/>
    </location>
    <ligand>
        <name>glycerol</name>
        <dbReference type="ChEBI" id="CHEBI:17754"/>
    </ligand>
</feature>
<feature type="binding site" evidence="12">
    <location>
        <begin position="96"/>
        <end position="100"/>
    </location>
    <ligand>
        <name>NAD(+)</name>
        <dbReference type="ChEBI" id="CHEBI:57540"/>
    </ligand>
</feature>
<dbReference type="EMBL" id="CP019699">
    <property type="protein sequence ID" value="AQS57123.1"/>
    <property type="molecule type" value="Genomic_DNA"/>
</dbReference>
<comment type="cofactor">
    <cofactor evidence="10">
        <name>Zn(2+)</name>
        <dbReference type="ChEBI" id="CHEBI:29105"/>
    </cofactor>
    <text evidence="10">Binds 1 zinc ion per subunit.</text>
</comment>
<reference evidence="13 14" key="1">
    <citation type="journal article" date="2015" name="Int. J. Syst. Evol. Microbiol.">
        <title>Novibacillus thermophilus gen. nov., sp. nov., a Gram-staining-negative and moderately thermophilic member of the family Thermoactinomycetaceae.</title>
        <authorList>
            <person name="Yang G."/>
            <person name="Chen J."/>
            <person name="Zhou S."/>
        </authorList>
    </citation>
    <scope>NUCLEOTIDE SEQUENCE [LARGE SCALE GENOMIC DNA]</scope>
    <source>
        <strain evidence="13 14">SG-1</strain>
    </source>
</reference>
<dbReference type="CDD" id="cd08174">
    <property type="entry name" value="G1PDH-like"/>
    <property type="match status" value="1"/>
</dbReference>
<dbReference type="PANTHER" id="PTHR43616:SF5">
    <property type="entry name" value="GLYCEROL DEHYDROGENASE 1"/>
    <property type="match status" value="1"/>
</dbReference>
<evidence type="ECO:0000256" key="3">
    <source>
        <dbReference type="ARBA" id="ARBA00022723"/>
    </source>
</evidence>
<dbReference type="STRING" id="1471761.B0W44_16575"/>
<accession>A0A1U9KAW0</accession>
<evidence type="ECO:0000256" key="11">
    <source>
        <dbReference type="PIRSR" id="PIRSR000112-2"/>
    </source>
</evidence>
<dbReference type="Pfam" id="PF13685">
    <property type="entry name" value="Fe-ADH_2"/>
    <property type="match status" value="1"/>
</dbReference>
<evidence type="ECO:0000256" key="6">
    <source>
        <dbReference type="ARBA" id="ARBA00023027"/>
    </source>
</evidence>
<dbReference type="OrthoDB" id="9763580at2"/>
<dbReference type="PANTHER" id="PTHR43616">
    <property type="entry name" value="GLYCEROL DEHYDROGENASE"/>
    <property type="match status" value="1"/>
</dbReference>
<organism evidence="13 14">
    <name type="scientific">Novibacillus thermophilus</name>
    <dbReference type="NCBI Taxonomy" id="1471761"/>
    <lineage>
        <taxon>Bacteria</taxon>
        <taxon>Bacillati</taxon>
        <taxon>Bacillota</taxon>
        <taxon>Bacilli</taxon>
        <taxon>Bacillales</taxon>
        <taxon>Thermoactinomycetaceae</taxon>
        <taxon>Novibacillus</taxon>
    </lineage>
</organism>
<feature type="binding site" evidence="12">
    <location>
        <position position="127"/>
    </location>
    <ligand>
        <name>NAD(+)</name>
        <dbReference type="ChEBI" id="CHEBI:57540"/>
    </ligand>
</feature>
<keyword evidence="4" id="KW-0521">NADP</keyword>
<keyword evidence="10" id="KW-0862">Zinc</keyword>
<dbReference type="InterPro" id="IPR016205">
    <property type="entry name" value="Glycerol_DH"/>
</dbReference>
<keyword evidence="14" id="KW-1185">Reference proteome</keyword>
<keyword evidence="8" id="KW-0594">Phospholipid biosynthesis</keyword>
<feature type="binding site" evidence="12">
    <location>
        <begin position="118"/>
        <end position="121"/>
    </location>
    <ligand>
        <name>NAD(+)</name>
        <dbReference type="ChEBI" id="CHEBI:57540"/>
    </ligand>
</feature>
<keyword evidence="6 12" id="KW-0520">NAD</keyword>
<feature type="binding site" evidence="10">
    <location>
        <position position="265"/>
    </location>
    <ligand>
        <name>glycerol</name>
        <dbReference type="ChEBI" id="CHEBI:17754"/>
    </ligand>
</feature>